<evidence type="ECO:0000313" key="3">
    <source>
        <dbReference type="Proteomes" id="UP000007015"/>
    </source>
</evidence>
<dbReference type="EMBL" id="CM000131">
    <property type="protein sequence ID" value="EAZ00661.1"/>
    <property type="molecule type" value="Genomic_DNA"/>
</dbReference>
<protein>
    <submittedName>
        <fullName evidence="2">Uncharacterized protein</fullName>
    </submittedName>
</protein>
<dbReference type="Proteomes" id="UP000007015">
    <property type="component" value="Chromosome 6"/>
</dbReference>
<dbReference type="Gramene" id="BGIOSGA022764-TA">
    <property type="protein sequence ID" value="BGIOSGA022764-PA"/>
    <property type="gene ID" value="BGIOSGA022764"/>
</dbReference>
<evidence type="ECO:0000256" key="1">
    <source>
        <dbReference type="SAM" id="MobiDB-lite"/>
    </source>
</evidence>
<evidence type="ECO:0000313" key="2">
    <source>
        <dbReference type="EMBL" id="EAZ00661.1"/>
    </source>
</evidence>
<proteinExistence type="predicted"/>
<keyword evidence="3" id="KW-1185">Reference proteome</keyword>
<dbReference type="HOGENOM" id="CLU_2175194_0_0_1"/>
<organism evidence="2 3">
    <name type="scientific">Oryza sativa subsp. indica</name>
    <name type="common">Rice</name>
    <dbReference type="NCBI Taxonomy" id="39946"/>
    <lineage>
        <taxon>Eukaryota</taxon>
        <taxon>Viridiplantae</taxon>
        <taxon>Streptophyta</taxon>
        <taxon>Embryophyta</taxon>
        <taxon>Tracheophyta</taxon>
        <taxon>Spermatophyta</taxon>
        <taxon>Magnoliopsida</taxon>
        <taxon>Liliopsida</taxon>
        <taxon>Poales</taxon>
        <taxon>Poaceae</taxon>
        <taxon>BOP clade</taxon>
        <taxon>Oryzoideae</taxon>
        <taxon>Oryzeae</taxon>
        <taxon>Oryzinae</taxon>
        <taxon>Oryza</taxon>
        <taxon>Oryza sativa</taxon>
    </lineage>
</organism>
<reference evidence="2 3" key="1">
    <citation type="journal article" date="2005" name="PLoS Biol.">
        <title>The genomes of Oryza sativa: a history of duplications.</title>
        <authorList>
            <person name="Yu J."/>
            <person name="Wang J."/>
            <person name="Lin W."/>
            <person name="Li S."/>
            <person name="Li H."/>
            <person name="Zhou J."/>
            <person name="Ni P."/>
            <person name="Dong W."/>
            <person name="Hu S."/>
            <person name="Zeng C."/>
            <person name="Zhang J."/>
            <person name="Zhang Y."/>
            <person name="Li R."/>
            <person name="Xu Z."/>
            <person name="Li S."/>
            <person name="Li X."/>
            <person name="Zheng H."/>
            <person name="Cong L."/>
            <person name="Lin L."/>
            <person name="Yin J."/>
            <person name="Geng J."/>
            <person name="Li G."/>
            <person name="Shi J."/>
            <person name="Liu J."/>
            <person name="Lv H."/>
            <person name="Li J."/>
            <person name="Wang J."/>
            <person name="Deng Y."/>
            <person name="Ran L."/>
            <person name="Shi X."/>
            <person name="Wang X."/>
            <person name="Wu Q."/>
            <person name="Li C."/>
            <person name="Ren X."/>
            <person name="Wang J."/>
            <person name="Wang X."/>
            <person name="Li D."/>
            <person name="Liu D."/>
            <person name="Zhang X."/>
            <person name="Ji Z."/>
            <person name="Zhao W."/>
            <person name="Sun Y."/>
            <person name="Zhang Z."/>
            <person name="Bao J."/>
            <person name="Han Y."/>
            <person name="Dong L."/>
            <person name="Ji J."/>
            <person name="Chen P."/>
            <person name="Wu S."/>
            <person name="Liu J."/>
            <person name="Xiao Y."/>
            <person name="Bu D."/>
            <person name="Tan J."/>
            <person name="Yang L."/>
            <person name="Ye C."/>
            <person name="Zhang J."/>
            <person name="Xu J."/>
            <person name="Zhou Y."/>
            <person name="Yu Y."/>
            <person name="Zhang B."/>
            <person name="Zhuang S."/>
            <person name="Wei H."/>
            <person name="Liu B."/>
            <person name="Lei M."/>
            <person name="Yu H."/>
            <person name="Li Y."/>
            <person name="Xu H."/>
            <person name="Wei S."/>
            <person name="He X."/>
            <person name="Fang L."/>
            <person name="Zhang Z."/>
            <person name="Zhang Y."/>
            <person name="Huang X."/>
            <person name="Su Z."/>
            <person name="Tong W."/>
            <person name="Li J."/>
            <person name="Tong Z."/>
            <person name="Li S."/>
            <person name="Ye J."/>
            <person name="Wang L."/>
            <person name="Fang L."/>
            <person name="Lei T."/>
            <person name="Chen C."/>
            <person name="Chen H."/>
            <person name="Xu Z."/>
            <person name="Li H."/>
            <person name="Huang H."/>
            <person name="Zhang F."/>
            <person name="Xu H."/>
            <person name="Li N."/>
            <person name="Zhao C."/>
            <person name="Li S."/>
            <person name="Dong L."/>
            <person name="Huang Y."/>
            <person name="Li L."/>
            <person name="Xi Y."/>
            <person name="Qi Q."/>
            <person name="Li W."/>
            <person name="Zhang B."/>
            <person name="Hu W."/>
            <person name="Zhang Y."/>
            <person name="Tian X."/>
            <person name="Jiao Y."/>
            <person name="Liang X."/>
            <person name="Jin J."/>
            <person name="Gao L."/>
            <person name="Zheng W."/>
            <person name="Hao B."/>
            <person name="Liu S."/>
            <person name="Wang W."/>
            <person name="Yuan L."/>
            <person name="Cao M."/>
            <person name="McDermott J."/>
            <person name="Samudrala R."/>
            <person name="Wang J."/>
            <person name="Wong G.K."/>
            <person name="Yang H."/>
        </authorList>
    </citation>
    <scope>NUCLEOTIDE SEQUENCE [LARGE SCALE GENOMIC DNA]</scope>
    <source>
        <strain evidence="3">cv. 93-11</strain>
    </source>
</reference>
<sequence length="110" mass="11674">MEDTTTSAWRWGPAVVVEACGLVSLPVALPPLCPPPPSPPRDPVATLRPGAEALWWHLSLPSGTRLSHMPPTSSSPHLSRGAPPPRYILTSDPAAFDLVAVDLVAEPRIC</sequence>
<accession>A2YC50</accession>
<dbReference type="AlphaFoldDB" id="A2YC50"/>
<feature type="compositionally biased region" description="Polar residues" evidence="1">
    <location>
        <begin position="65"/>
        <end position="77"/>
    </location>
</feature>
<gene>
    <name evidence="2" type="ORF">OsI_22682</name>
</gene>
<name>A2YC50_ORYSI</name>
<feature type="region of interest" description="Disordered" evidence="1">
    <location>
        <begin position="65"/>
        <end position="84"/>
    </location>
</feature>